<evidence type="ECO:0000313" key="3">
    <source>
        <dbReference type="EMBL" id="PSK96435.1"/>
    </source>
</evidence>
<dbReference type="InterPro" id="IPR003709">
    <property type="entry name" value="VanY-like_core_dom"/>
</dbReference>
<organism evidence="3 4">
    <name type="scientific">Murinocardiopsis flavida</name>
    <dbReference type="NCBI Taxonomy" id="645275"/>
    <lineage>
        <taxon>Bacteria</taxon>
        <taxon>Bacillati</taxon>
        <taxon>Actinomycetota</taxon>
        <taxon>Actinomycetes</taxon>
        <taxon>Streptosporangiales</taxon>
        <taxon>Nocardiopsidaceae</taxon>
        <taxon>Murinocardiopsis</taxon>
    </lineage>
</organism>
<feature type="region of interest" description="Disordered" evidence="1">
    <location>
        <begin position="185"/>
        <end position="221"/>
    </location>
</feature>
<dbReference type="SUPFAM" id="SSF55166">
    <property type="entry name" value="Hedgehog/DD-peptidase"/>
    <property type="match status" value="1"/>
</dbReference>
<evidence type="ECO:0000313" key="4">
    <source>
        <dbReference type="Proteomes" id="UP000240542"/>
    </source>
</evidence>
<dbReference type="Pfam" id="PF02557">
    <property type="entry name" value="VanY"/>
    <property type="match status" value="1"/>
</dbReference>
<comment type="caution">
    <text evidence="3">The sequence shown here is derived from an EMBL/GenBank/DDBJ whole genome shotgun (WGS) entry which is preliminary data.</text>
</comment>
<keyword evidence="4" id="KW-1185">Reference proteome</keyword>
<reference evidence="3 4" key="1">
    <citation type="submission" date="2018-03" db="EMBL/GenBank/DDBJ databases">
        <title>Genomic Encyclopedia of Archaeal and Bacterial Type Strains, Phase II (KMG-II): from individual species to whole genera.</title>
        <authorList>
            <person name="Goeker M."/>
        </authorList>
    </citation>
    <scope>NUCLEOTIDE SEQUENCE [LARGE SCALE GENOMIC DNA]</scope>
    <source>
        <strain evidence="3 4">DSM 45312</strain>
    </source>
</reference>
<dbReference type="GO" id="GO:0006508">
    <property type="term" value="P:proteolysis"/>
    <property type="evidence" value="ECO:0007669"/>
    <property type="project" value="InterPro"/>
</dbReference>
<feature type="compositionally biased region" description="Basic residues" evidence="1">
    <location>
        <begin position="25"/>
        <end position="35"/>
    </location>
</feature>
<feature type="compositionally biased region" description="Low complexity" evidence="1">
    <location>
        <begin position="12"/>
        <end position="24"/>
    </location>
</feature>
<feature type="region of interest" description="Disordered" evidence="1">
    <location>
        <begin position="1"/>
        <end position="39"/>
    </location>
</feature>
<dbReference type="EMBL" id="PYGA01000011">
    <property type="protein sequence ID" value="PSK96435.1"/>
    <property type="molecule type" value="Genomic_DNA"/>
</dbReference>
<dbReference type="AlphaFoldDB" id="A0A2P8DGU1"/>
<dbReference type="InterPro" id="IPR009045">
    <property type="entry name" value="Zn_M74/Hedgehog-like"/>
</dbReference>
<dbReference type="CDD" id="cd14814">
    <property type="entry name" value="Peptidase_M15"/>
    <property type="match status" value="1"/>
</dbReference>
<protein>
    <submittedName>
        <fullName evidence="3">D-alanyl-D-alanine carboxypeptidase-like protein</fullName>
    </submittedName>
</protein>
<evidence type="ECO:0000259" key="2">
    <source>
        <dbReference type="Pfam" id="PF02557"/>
    </source>
</evidence>
<feature type="compositionally biased region" description="Basic and acidic residues" evidence="1">
    <location>
        <begin position="211"/>
        <end position="221"/>
    </location>
</feature>
<sequence>MIPVSAGRIGGSSVQQRVPQSVPQQRRRPAGRRPGARPAARCAAAALALALLAQPGAAAHTDTGDTGDPGTVRARVAEVQKELRGLHAASDRAALAYRDQRTKLAAARTDYRESAEKADRAAERRKKARRTAARHAVNAYKGSGAEGITTWAHKDGLNETMARSGYISLLAGHRDSALKTAEAADSAAESGRKRADAAYTTQRKTARSAARAKEDALDAVRKQEKSMRSILAEQTRIERAYGSPAAAAPSGGGGGGGGGDCAAGAEAASGFGNGRVPESELCALPQPGQFLRADAAAAFADLDAAYRGRFGRPMCVTDSYRPIDEQVQLFREKEQGMAARPGTSTHGLGIAVDLCGGVDGEDTAEHRWMLANAPEHGWDNPQWARGGFEPWHWEYNG</sequence>
<evidence type="ECO:0000256" key="1">
    <source>
        <dbReference type="SAM" id="MobiDB-lite"/>
    </source>
</evidence>
<dbReference type="GO" id="GO:0004180">
    <property type="term" value="F:carboxypeptidase activity"/>
    <property type="evidence" value="ECO:0007669"/>
    <property type="project" value="UniProtKB-KW"/>
</dbReference>
<gene>
    <name evidence="3" type="ORF">CLV63_11129</name>
</gene>
<dbReference type="Proteomes" id="UP000240542">
    <property type="component" value="Unassembled WGS sequence"/>
</dbReference>
<feature type="domain" description="D-alanyl-D-alanine carboxypeptidase-like core" evidence="2">
    <location>
        <begin position="290"/>
        <end position="397"/>
    </location>
</feature>
<name>A0A2P8DGU1_9ACTN</name>
<dbReference type="Gene3D" id="3.30.1380.10">
    <property type="match status" value="1"/>
</dbReference>
<keyword evidence="3" id="KW-0645">Protease</keyword>
<accession>A0A2P8DGU1</accession>
<dbReference type="InterPro" id="IPR052179">
    <property type="entry name" value="DD-CPase-like"/>
</dbReference>
<proteinExistence type="predicted"/>
<keyword evidence="3" id="KW-0121">Carboxypeptidase</keyword>
<keyword evidence="3" id="KW-0378">Hydrolase</keyword>
<dbReference type="PANTHER" id="PTHR34385">
    <property type="entry name" value="D-ALANYL-D-ALANINE CARBOXYPEPTIDASE"/>
    <property type="match status" value="1"/>
</dbReference>
<dbReference type="PANTHER" id="PTHR34385:SF1">
    <property type="entry name" value="PEPTIDOGLYCAN L-ALANYL-D-GLUTAMATE ENDOPEPTIDASE CWLK"/>
    <property type="match status" value="1"/>
</dbReference>